<dbReference type="Proteomes" id="UP001148629">
    <property type="component" value="Unassembled WGS sequence"/>
</dbReference>
<dbReference type="EMBL" id="JANRMS010000023">
    <property type="protein sequence ID" value="KAJ3549420.1"/>
    <property type="molecule type" value="Genomic_DNA"/>
</dbReference>
<sequence>MSIPSPDRSSLWDPCWNGRRKGLFIASIMSALLLQLLILGNMSYLYGTSFHQSARSHALNILVLDFDKSDIGAAMLQASTNLQGDYFPTIDTSATLSDPEAVRQSVCNADYWAAMFVNQGASEHLHRTLDGTSDEDYDPTSAITYIYNQARYPIVADSVLINSISSIVQASRDAYYESADGTAALASLNASNPVARAAYLNPIGSTAHLIQPTRQVSRAFHNTVNFVIPPLAQFFFILALNGIGLQMGFLAGATVKDVWLFRFIAGKVYALVSGLVMAGYIWSFKEGSVLGSSAFFKSWMLFWFLMDVHWQVMETVIASYVPIQYTPFFVFTWIIANVASTVFPYELTPGWYRIGYALPSREAYVIMIQIWSGCASELHIALPVLFTWWLVGHITAAFSVRKRCFDAATIAAEYDAGELTAASSMTRVTQEEDKTVT</sequence>
<accession>A0ACC1SZY4</accession>
<reference evidence="1" key="1">
    <citation type="submission" date="2022-08" db="EMBL/GenBank/DDBJ databases">
        <title>Genome Sequence of Fusarium decemcellulare.</title>
        <authorList>
            <person name="Buettner E."/>
        </authorList>
    </citation>
    <scope>NUCLEOTIDE SEQUENCE</scope>
    <source>
        <strain evidence="1">Babe19</strain>
    </source>
</reference>
<keyword evidence="2" id="KW-1185">Reference proteome</keyword>
<protein>
    <submittedName>
        <fullName evidence="1">Uncharacterized protein</fullName>
    </submittedName>
</protein>
<organism evidence="1 2">
    <name type="scientific">Fusarium decemcellulare</name>
    <dbReference type="NCBI Taxonomy" id="57161"/>
    <lineage>
        <taxon>Eukaryota</taxon>
        <taxon>Fungi</taxon>
        <taxon>Dikarya</taxon>
        <taxon>Ascomycota</taxon>
        <taxon>Pezizomycotina</taxon>
        <taxon>Sordariomycetes</taxon>
        <taxon>Hypocreomycetidae</taxon>
        <taxon>Hypocreales</taxon>
        <taxon>Nectriaceae</taxon>
        <taxon>Fusarium</taxon>
        <taxon>Fusarium decemcellulare species complex</taxon>
    </lineage>
</organism>
<name>A0ACC1SZY4_9HYPO</name>
<evidence type="ECO:0000313" key="1">
    <source>
        <dbReference type="EMBL" id="KAJ3549420.1"/>
    </source>
</evidence>
<proteinExistence type="predicted"/>
<comment type="caution">
    <text evidence="1">The sequence shown here is derived from an EMBL/GenBank/DDBJ whole genome shotgun (WGS) entry which is preliminary data.</text>
</comment>
<evidence type="ECO:0000313" key="2">
    <source>
        <dbReference type="Proteomes" id="UP001148629"/>
    </source>
</evidence>
<gene>
    <name evidence="1" type="ORF">NM208_g521</name>
</gene>